<sequence>MTLTFQFHIQLGSVLTSTNRNCRVKRENQISHTMSTAQILNEKPKDTYFAVISNVDETPRRAWSVGDNWRVSTTLWLLAIALLLWIAAYVITAVVAAYCDNGVSSVVSLMLGWRNGTTIISLNEQNTRYLVTY</sequence>
<evidence type="ECO:0000256" key="1">
    <source>
        <dbReference type="SAM" id="Phobius"/>
    </source>
</evidence>
<evidence type="ECO:0000313" key="3">
    <source>
        <dbReference type="Proteomes" id="UP001549921"/>
    </source>
</evidence>
<name>A0ABD0T1A4_LOXSC</name>
<keyword evidence="1" id="KW-1133">Transmembrane helix</keyword>
<keyword evidence="1" id="KW-0472">Membrane</keyword>
<comment type="caution">
    <text evidence="2">The sequence shown here is derived from an EMBL/GenBank/DDBJ whole genome shotgun (WGS) entry which is preliminary data.</text>
</comment>
<dbReference type="Proteomes" id="UP001549921">
    <property type="component" value="Unassembled WGS sequence"/>
</dbReference>
<gene>
    <name evidence="2" type="ORF">ABMA28_001329</name>
</gene>
<accession>A0ABD0T1A4</accession>
<dbReference type="AlphaFoldDB" id="A0ABD0T1A4"/>
<dbReference type="EMBL" id="JBEDNZ010000011">
    <property type="protein sequence ID" value="KAL0831792.1"/>
    <property type="molecule type" value="Genomic_DNA"/>
</dbReference>
<protein>
    <submittedName>
        <fullName evidence="2">Uncharacterized protein</fullName>
    </submittedName>
</protein>
<evidence type="ECO:0000313" key="2">
    <source>
        <dbReference type="EMBL" id="KAL0831792.1"/>
    </source>
</evidence>
<organism evidence="2 3">
    <name type="scientific">Loxostege sticticalis</name>
    <name type="common">Beet webworm moth</name>
    <dbReference type="NCBI Taxonomy" id="481309"/>
    <lineage>
        <taxon>Eukaryota</taxon>
        <taxon>Metazoa</taxon>
        <taxon>Ecdysozoa</taxon>
        <taxon>Arthropoda</taxon>
        <taxon>Hexapoda</taxon>
        <taxon>Insecta</taxon>
        <taxon>Pterygota</taxon>
        <taxon>Neoptera</taxon>
        <taxon>Endopterygota</taxon>
        <taxon>Lepidoptera</taxon>
        <taxon>Glossata</taxon>
        <taxon>Ditrysia</taxon>
        <taxon>Pyraloidea</taxon>
        <taxon>Crambidae</taxon>
        <taxon>Pyraustinae</taxon>
        <taxon>Loxostege</taxon>
    </lineage>
</organism>
<reference evidence="2 3" key="1">
    <citation type="submission" date="2024-06" db="EMBL/GenBank/DDBJ databases">
        <title>A chromosome-level genome assembly of beet webworm, Loxostege sticticalis.</title>
        <authorList>
            <person name="Zhang Y."/>
        </authorList>
    </citation>
    <scope>NUCLEOTIDE SEQUENCE [LARGE SCALE GENOMIC DNA]</scope>
    <source>
        <strain evidence="2">AQ028</strain>
        <tissue evidence="2">Male pupae</tissue>
    </source>
</reference>
<feature type="transmembrane region" description="Helical" evidence="1">
    <location>
        <begin position="75"/>
        <end position="98"/>
    </location>
</feature>
<proteinExistence type="predicted"/>
<keyword evidence="1" id="KW-0812">Transmembrane</keyword>